<accession>A0A4P2VDW4</accession>
<dbReference type="SUPFAM" id="SSF88723">
    <property type="entry name" value="PIN domain-like"/>
    <property type="match status" value="1"/>
</dbReference>
<proteinExistence type="predicted"/>
<name>A0A4P2VDW4_9ARCH</name>
<dbReference type="Gene3D" id="3.40.50.1010">
    <property type="entry name" value="5'-nuclease"/>
    <property type="match status" value="1"/>
</dbReference>
<dbReference type="EMBL" id="AP018732">
    <property type="protein sequence ID" value="BBE42744.1"/>
    <property type="molecule type" value="Genomic_DNA"/>
</dbReference>
<sequence>MYVFDASSILNLTKRGLAKIFMNGSTLNLAYYESLNAVWKEFALLKRIDEETALEYVRVLDMVFEALEKEDIEGYEMDIFRLASNEGLTVYDASYLFLAIRRRSTLVTDDDELQDKASKYVKVMSSAQIAENSG</sequence>
<evidence type="ECO:0000313" key="3">
    <source>
        <dbReference type="Proteomes" id="UP000509448"/>
    </source>
</evidence>
<dbReference type="InterPro" id="IPR044153">
    <property type="entry name" value="PIN_Pae0151-like"/>
</dbReference>
<dbReference type="Proteomes" id="UP000509448">
    <property type="component" value="Chromosome"/>
</dbReference>
<keyword evidence="3" id="KW-1185">Reference proteome</keyword>
<evidence type="ECO:0000256" key="1">
    <source>
        <dbReference type="ARBA" id="ARBA00022842"/>
    </source>
</evidence>
<dbReference type="CDD" id="cd09873">
    <property type="entry name" value="PIN_Pae0151-like"/>
    <property type="match status" value="1"/>
</dbReference>
<dbReference type="PANTHER" id="PTHR35901">
    <property type="entry name" value="RIBONUCLEASE VAPC3"/>
    <property type="match status" value="1"/>
</dbReference>
<dbReference type="KEGG" id="ccai:NAS2_1356"/>
<reference evidence="2 3" key="1">
    <citation type="journal article" date="2019" name="ISME J.">
        <title>Isolation and characterization of a thermophilic sulfur- and iron-reducing thaumarchaeote from a terrestrial acidic hot spring.</title>
        <authorList>
            <person name="Kato S."/>
            <person name="Itoh T."/>
            <person name="Yuki M."/>
            <person name="Nagamori M."/>
            <person name="Ohnishi M."/>
            <person name="Uematsu K."/>
            <person name="Suzuki K."/>
            <person name="Takashina T."/>
            <person name="Ohkuma M."/>
        </authorList>
    </citation>
    <scope>NUCLEOTIDE SEQUENCE [LARGE SCALE GENOMIC DNA]</scope>
    <source>
        <strain evidence="2 3">NAS-02</strain>
    </source>
</reference>
<organism evidence="2 3">
    <name type="scientific">Conexivisphaera calida</name>
    <dbReference type="NCBI Taxonomy" id="1874277"/>
    <lineage>
        <taxon>Archaea</taxon>
        <taxon>Nitrososphaerota</taxon>
        <taxon>Conexivisphaeria</taxon>
        <taxon>Conexivisphaerales</taxon>
        <taxon>Conexivisphaeraceae</taxon>
        <taxon>Conexivisphaera</taxon>
    </lineage>
</organism>
<dbReference type="InterPro" id="IPR051619">
    <property type="entry name" value="TypeII_TA_RNase_PINc/VapC"/>
</dbReference>
<keyword evidence="1" id="KW-0460">Magnesium</keyword>
<dbReference type="InterPro" id="IPR029060">
    <property type="entry name" value="PIN-like_dom_sf"/>
</dbReference>
<dbReference type="OrthoDB" id="168412at2157"/>
<gene>
    <name evidence="2" type="ORF">NAS2_1356</name>
</gene>
<protein>
    <submittedName>
        <fullName evidence="2">Conserved Archaeal protein</fullName>
    </submittedName>
</protein>
<evidence type="ECO:0000313" key="2">
    <source>
        <dbReference type="EMBL" id="BBE42744.1"/>
    </source>
</evidence>
<dbReference type="PANTHER" id="PTHR35901:SF1">
    <property type="entry name" value="EXONUCLEASE VAPC9"/>
    <property type="match status" value="1"/>
</dbReference>
<dbReference type="AlphaFoldDB" id="A0A4P2VDW4"/>